<name>A0ABR1FML4_AURAN</name>
<sequence>MAQHNDEIYEFQQHHLYGNSEPNEYWPVVTTVASSRAHNVYNYCAVIDNPELYSKSGLEKKAHPNYLESRAYEFNERACAKILKSCVGDDAYDGSQRQKQVAAARARNPAPTLALDGPAVYYPWRAQLSPPLQNCSPDGILPGEAGYPEVANCELLTGASTVKFLMDVLRAMTGLGSSELDAMLSRTVTMRIRKTTVIARETHFDHIVALSLRYAGAQLRGDAAKLAAPWRLDEDPAWANLDKGTTISRDIVDDLLDYNTCFYAPSELAKPDVLDRTYRAESDILKRVTAWGKKRHQRLGGWYGIGDPNAPRPSA</sequence>
<dbReference type="EMBL" id="JBBJCI010000358">
    <property type="protein sequence ID" value="KAK7233566.1"/>
    <property type="molecule type" value="Genomic_DNA"/>
</dbReference>
<accession>A0ABR1FML4</accession>
<reference evidence="1 2" key="1">
    <citation type="submission" date="2024-03" db="EMBL/GenBank/DDBJ databases">
        <title>Aureococcus anophagefferens CCMP1851 and Kratosvirus quantuckense: Draft genome of a second virus-susceptible host strain in the model system.</title>
        <authorList>
            <person name="Chase E."/>
            <person name="Truchon A.R."/>
            <person name="Schepens W."/>
            <person name="Wilhelm S.W."/>
        </authorList>
    </citation>
    <scope>NUCLEOTIDE SEQUENCE [LARGE SCALE GENOMIC DNA]</scope>
    <source>
        <strain evidence="1 2">CCMP1851</strain>
    </source>
</reference>
<protein>
    <submittedName>
        <fullName evidence="1">Uncharacterized protein</fullName>
    </submittedName>
</protein>
<evidence type="ECO:0000313" key="1">
    <source>
        <dbReference type="EMBL" id="KAK7233566.1"/>
    </source>
</evidence>
<evidence type="ECO:0000313" key="2">
    <source>
        <dbReference type="Proteomes" id="UP001363151"/>
    </source>
</evidence>
<comment type="caution">
    <text evidence="1">The sequence shown here is derived from an EMBL/GenBank/DDBJ whole genome shotgun (WGS) entry which is preliminary data.</text>
</comment>
<gene>
    <name evidence="1" type="ORF">SO694_00107011</name>
</gene>
<proteinExistence type="predicted"/>
<dbReference type="Proteomes" id="UP001363151">
    <property type="component" value="Unassembled WGS sequence"/>
</dbReference>
<organism evidence="1 2">
    <name type="scientific">Aureococcus anophagefferens</name>
    <name type="common">Harmful bloom alga</name>
    <dbReference type="NCBI Taxonomy" id="44056"/>
    <lineage>
        <taxon>Eukaryota</taxon>
        <taxon>Sar</taxon>
        <taxon>Stramenopiles</taxon>
        <taxon>Ochrophyta</taxon>
        <taxon>Pelagophyceae</taxon>
        <taxon>Pelagomonadales</taxon>
        <taxon>Pelagomonadaceae</taxon>
        <taxon>Aureococcus</taxon>
    </lineage>
</organism>
<keyword evidence="2" id="KW-1185">Reference proteome</keyword>